<accession>A0AAE2BWB3</accession>
<dbReference type="EMBL" id="JACGWL010000006">
    <property type="protein sequence ID" value="KAK4399815.1"/>
    <property type="molecule type" value="Genomic_DNA"/>
</dbReference>
<keyword evidence="4" id="KW-0472">Membrane</keyword>
<keyword evidence="4" id="KW-1133">Transmembrane helix</keyword>
<reference evidence="5" key="2">
    <citation type="journal article" date="2024" name="Plant">
        <title>Genomic evolution and insights into agronomic trait innovations of Sesamum species.</title>
        <authorList>
            <person name="Miao H."/>
            <person name="Wang L."/>
            <person name="Qu L."/>
            <person name="Liu H."/>
            <person name="Sun Y."/>
            <person name="Le M."/>
            <person name="Wang Q."/>
            <person name="Wei S."/>
            <person name="Zheng Y."/>
            <person name="Lin W."/>
            <person name="Duan Y."/>
            <person name="Cao H."/>
            <person name="Xiong S."/>
            <person name="Wang X."/>
            <person name="Wei L."/>
            <person name="Li C."/>
            <person name="Ma Q."/>
            <person name="Ju M."/>
            <person name="Zhao R."/>
            <person name="Li G."/>
            <person name="Mu C."/>
            <person name="Tian Q."/>
            <person name="Mei H."/>
            <person name="Zhang T."/>
            <person name="Gao T."/>
            <person name="Zhang H."/>
        </authorList>
    </citation>
    <scope>NUCLEOTIDE SEQUENCE</scope>
    <source>
        <strain evidence="5">K16</strain>
    </source>
</reference>
<dbReference type="Pfam" id="PF04667">
    <property type="entry name" value="Endosulfine"/>
    <property type="match status" value="1"/>
</dbReference>
<feature type="transmembrane region" description="Helical" evidence="4">
    <location>
        <begin position="19"/>
        <end position="38"/>
    </location>
</feature>
<comment type="similarity">
    <text evidence="1 2">Belongs to the endosulfine family.</text>
</comment>
<proteinExistence type="inferred from homology"/>
<dbReference type="Proteomes" id="UP001289374">
    <property type="component" value="Unassembled WGS sequence"/>
</dbReference>
<dbReference type="PANTHER" id="PTHR10358">
    <property type="entry name" value="ENDOSULFINE"/>
    <property type="match status" value="1"/>
</dbReference>
<keyword evidence="6" id="KW-1185">Reference proteome</keyword>
<evidence type="ECO:0000256" key="3">
    <source>
        <dbReference type="SAM" id="MobiDB-lite"/>
    </source>
</evidence>
<evidence type="ECO:0000313" key="6">
    <source>
        <dbReference type="Proteomes" id="UP001289374"/>
    </source>
</evidence>
<reference evidence="5" key="1">
    <citation type="submission" date="2020-06" db="EMBL/GenBank/DDBJ databases">
        <authorList>
            <person name="Li T."/>
            <person name="Hu X."/>
            <person name="Zhang T."/>
            <person name="Song X."/>
            <person name="Zhang H."/>
            <person name="Dai N."/>
            <person name="Sheng W."/>
            <person name="Hou X."/>
            <person name="Wei L."/>
        </authorList>
    </citation>
    <scope>NUCLEOTIDE SEQUENCE</scope>
    <source>
        <strain evidence="5">K16</strain>
        <tissue evidence="5">Leaf</tissue>
    </source>
</reference>
<dbReference type="GO" id="GO:0004864">
    <property type="term" value="F:protein phosphatase inhibitor activity"/>
    <property type="evidence" value="ECO:0007669"/>
    <property type="project" value="TreeGrafter"/>
</dbReference>
<dbReference type="AlphaFoldDB" id="A0AAE2BWB3"/>
<evidence type="ECO:0000313" key="5">
    <source>
        <dbReference type="EMBL" id="KAK4399815.1"/>
    </source>
</evidence>
<name>A0AAE2BWB3_9LAMI</name>
<comment type="caution">
    <text evidence="5">The sequence shown here is derived from an EMBL/GenBank/DDBJ whole genome shotgun (WGS) entry which is preliminary data.</text>
</comment>
<dbReference type="PANTHER" id="PTHR10358:SF6">
    <property type="entry name" value="ENDOSULFINE, ISOFORM A"/>
    <property type="match status" value="1"/>
</dbReference>
<evidence type="ECO:0000256" key="1">
    <source>
        <dbReference type="ARBA" id="ARBA00010520"/>
    </source>
</evidence>
<dbReference type="GO" id="GO:0005737">
    <property type="term" value="C:cytoplasm"/>
    <property type="evidence" value="ECO:0007669"/>
    <property type="project" value="TreeGrafter"/>
</dbReference>
<feature type="region of interest" description="Disordered" evidence="3">
    <location>
        <begin position="156"/>
        <end position="226"/>
    </location>
</feature>
<evidence type="ECO:0008006" key="7">
    <source>
        <dbReference type="Google" id="ProtNLM"/>
    </source>
</evidence>
<evidence type="ECO:0000256" key="2">
    <source>
        <dbReference type="RuleBase" id="RU363120"/>
    </source>
</evidence>
<sequence length="226" mass="24845">MPTETLCSIVAELRRSLSFFVSITFSLLLLQISIIVSVSSSGKFLKSLSNLVLCSGNDKDFLEWRRNDETAAEEMNLVDTTPKIEEAENLSNGDSKSVDICEENQMPSKQQEEEIIKKKYGGLLPKKPPLISKDNERAFFDSADWALGKVGAQKSKGPLEALRPKLQPTPHQQVRSRSAYAPADDDGDDGDSCNSDNLNSAENQSSTLDGSTESHNHSSANQDHQI</sequence>
<dbReference type="InterPro" id="IPR006760">
    <property type="entry name" value="Endosulphine"/>
</dbReference>
<protein>
    <recommendedName>
        <fullName evidence="7">cAMP-regulated phosphoprotein 19-related protein</fullName>
    </recommendedName>
</protein>
<feature type="compositionally biased region" description="Polar residues" evidence="3">
    <location>
        <begin position="198"/>
        <end position="226"/>
    </location>
</feature>
<gene>
    <name evidence="5" type="ORF">Sango_1087600</name>
</gene>
<keyword evidence="4" id="KW-0812">Transmembrane</keyword>
<organism evidence="5 6">
    <name type="scientific">Sesamum angolense</name>
    <dbReference type="NCBI Taxonomy" id="2727404"/>
    <lineage>
        <taxon>Eukaryota</taxon>
        <taxon>Viridiplantae</taxon>
        <taxon>Streptophyta</taxon>
        <taxon>Embryophyta</taxon>
        <taxon>Tracheophyta</taxon>
        <taxon>Spermatophyta</taxon>
        <taxon>Magnoliopsida</taxon>
        <taxon>eudicotyledons</taxon>
        <taxon>Gunneridae</taxon>
        <taxon>Pentapetalae</taxon>
        <taxon>asterids</taxon>
        <taxon>lamiids</taxon>
        <taxon>Lamiales</taxon>
        <taxon>Pedaliaceae</taxon>
        <taxon>Sesamum</taxon>
    </lineage>
</organism>
<evidence type="ECO:0000256" key="4">
    <source>
        <dbReference type="SAM" id="Phobius"/>
    </source>
</evidence>